<accession>A0ABP8FB62</accession>
<dbReference type="Gene3D" id="3.40.50.300">
    <property type="entry name" value="P-loop containing nucleotide triphosphate hydrolases"/>
    <property type="match status" value="1"/>
</dbReference>
<sequence>MEVFREWHETGINLKGRVSGQLKTTCPKCQDARSNKRDTSLSVNIDAQVWNCHYCPWKGSLAKKGTENAKVYKRPDFEPQAPTERMVAWFEKTRGIKRATLEKFLISPSLKYIHKAGRKVDCIAFPYVKGTDIVNVKSRYDYAEDGKPKKTFTMEAEAELVFYNLNAIEEPTHCVIVEGEIDAMSVWQATEQPCVSVPNGASKGDMKMEYLDNCAKYFQNKTMIVLATDNDAPGLALRDELARRLGKDRCYYVEYPDGCKDMNEVLLAHGEEYIDEMFQRLHTFPIEGVITLDSVETVFDDYYENGFPSGDRVGYQNFDKLMSFRGGEVTTITGIPSHGKTEVLDEILERLARVHGWSHGIFAAENGGEALHYSRIAHRFIGKPFQGSLDRMSRDEKDAAKEFMRDRFFFINRREIKPTIQGILEKGREMVLRKGIKSLTIDPYNCVESARPGAMSETEYVSHIYDHLVDFAELYNVHVFLVAHPTKMVKSEQTGKFAVPTMYSISGSANFYNKTYNGISVYRDFEAMTTRVYVQKVKFDFIGRVGFSEFKFNQYTRRYEELQHQPLV</sequence>
<organism evidence="2 3">
    <name type="scientific">Nibribacter koreensis</name>
    <dbReference type="NCBI Taxonomy" id="1084519"/>
    <lineage>
        <taxon>Bacteria</taxon>
        <taxon>Pseudomonadati</taxon>
        <taxon>Bacteroidota</taxon>
        <taxon>Cytophagia</taxon>
        <taxon>Cytophagales</taxon>
        <taxon>Hymenobacteraceae</taxon>
        <taxon>Nibribacter</taxon>
    </lineage>
</organism>
<dbReference type="SUPFAM" id="SSF56731">
    <property type="entry name" value="DNA primase core"/>
    <property type="match status" value="1"/>
</dbReference>
<comment type="caution">
    <text evidence="2">The sequence shown here is derived from an EMBL/GenBank/DDBJ whole genome shotgun (WGS) entry which is preliminary data.</text>
</comment>
<dbReference type="RefSeq" id="WP_345164115.1">
    <property type="nucleotide sequence ID" value="NZ_BAABGX010000001.1"/>
</dbReference>
<dbReference type="CDD" id="cd01029">
    <property type="entry name" value="TOPRIM_primases"/>
    <property type="match status" value="1"/>
</dbReference>
<dbReference type="InterPro" id="IPR034154">
    <property type="entry name" value="TOPRIM_DnaG/twinkle"/>
</dbReference>
<dbReference type="InterPro" id="IPR007694">
    <property type="entry name" value="DNA_helicase_DnaB-like_C"/>
</dbReference>
<gene>
    <name evidence="2" type="ORF">GCM10023183_09000</name>
</gene>
<dbReference type="SUPFAM" id="SSF52540">
    <property type="entry name" value="P-loop containing nucleoside triphosphate hydrolases"/>
    <property type="match status" value="1"/>
</dbReference>
<dbReference type="Proteomes" id="UP001501844">
    <property type="component" value="Unassembled WGS sequence"/>
</dbReference>
<dbReference type="Gene3D" id="3.40.1360.10">
    <property type="match status" value="1"/>
</dbReference>
<dbReference type="Pfam" id="PF13155">
    <property type="entry name" value="Toprim_2"/>
    <property type="match status" value="1"/>
</dbReference>
<dbReference type="InterPro" id="IPR027032">
    <property type="entry name" value="Twinkle-like"/>
</dbReference>
<dbReference type="PROSITE" id="PS51199">
    <property type="entry name" value="SF4_HELICASE"/>
    <property type="match status" value="1"/>
</dbReference>
<proteinExistence type="predicted"/>
<dbReference type="PANTHER" id="PTHR12873:SF0">
    <property type="entry name" value="TWINKLE MTDNA HELICASE"/>
    <property type="match status" value="1"/>
</dbReference>
<evidence type="ECO:0000313" key="2">
    <source>
        <dbReference type="EMBL" id="GAA4299588.1"/>
    </source>
</evidence>
<dbReference type="EMBL" id="BAABGX010000001">
    <property type="protein sequence ID" value="GAA4299588.1"/>
    <property type="molecule type" value="Genomic_DNA"/>
</dbReference>
<keyword evidence="3" id="KW-1185">Reference proteome</keyword>
<dbReference type="InterPro" id="IPR027417">
    <property type="entry name" value="P-loop_NTPase"/>
</dbReference>
<evidence type="ECO:0000259" key="1">
    <source>
        <dbReference type="PROSITE" id="PS51199"/>
    </source>
</evidence>
<protein>
    <submittedName>
        <fullName evidence="2">Bifunctional DNA primase/helicase</fullName>
    </submittedName>
</protein>
<feature type="domain" description="SF4 helicase" evidence="1">
    <location>
        <begin position="304"/>
        <end position="566"/>
    </location>
</feature>
<evidence type="ECO:0000313" key="3">
    <source>
        <dbReference type="Proteomes" id="UP001501844"/>
    </source>
</evidence>
<name>A0ABP8FB62_9BACT</name>
<dbReference type="PANTHER" id="PTHR12873">
    <property type="entry name" value="T7-LIKE MITOCHONDRIAL DNA HELICASE"/>
    <property type="match status" value="1"/>
</dbReference>
<reference evidence="3" key="1">
    <citation type="journal article" date="2019" name="Int. J. Syst. Evol. Microbiol.">
        <title>The Global Catalogue of Microorganisms (GCM) 10K type strain sequencing project: providing services to taxonomists for standard genome sequencing and annotation.</title>
        <authorList>
            <consortium name="The Broad Institute Genomics Platform"/>
            <consortium name="The Broad Institute Genome Sequencing Center for Infectious Disease"/>
            <person name="Wu L."/>
            <person name="Ma J."/>
        </authorList>
    </citation>
    <scope>NUCLEOTIDE SEQUENCE [LARGE SCALE GENOMIC DNA]</scope>
    <source>
        <strain evidence="3">JCM 17917</strain>
    </source>
</reference>